<dbReference type="AlphaFoldDB" id="A0A4R7B3R8"/>
<organism evidence="2 3">
    <name type="scientific">Paludibacterium purpuratum</name>
    <dbReference type="NCBI Taxonomy" id="1144873"/>
    <lineage>
        <taxon>Bacteria</taxon>
        <taxon>Pseudomonadati</taxon>
        <taxon>Pseudomonadota</taxon>
        <taxon>Betaproteobacteria</taxon>
        <taxon>Neisseriales</taxon>
        <taxon>Chromobacteriaceae</taxon>
        <taxon>Paludibacterium</taxon>
    </lineage>
</organism>
<keyword evidence="3" id="KW-1185">Reference proteome</keyword>
<keyword evidence="1" id="KW-0802">TPR repeat</keyword>
<dbReference type="OrthoDB" id="9814129at2"/>
<dbReference type="SMART" id="SM00028">
    <property type="entry name" value="TPR"/>
    <property type="match status" value="4"/>
</dbReference>
<evidence type="ECO:0000313" key="2">
    <source>
        <dbReference type="EMBL" id="TDR78468.1"/>
    </source>
</evidence>
<dbReference type="Proteomes" id="UP000295611">
    <property type="component" value="Unassembled WGS sequence"/>
</dbReference>
<comment type="caution">
    <text evidence="2">The sequence shown here is derived from an EMBL/GenBank/DDBJ whole genome shotgun (WGS) entry which is preliminary data.</text>
</comment>
<name>A0A4R7B3R8_9NEIS</name>
<dbReference type="RefSeq" id="WP_133681300.1">
    <property type="nucleotide sequence ID" value="NZ_SNZP01000008.1"/>
</dbReference>
<dbReference type="InterPro" id="IPR011990">
    <property type="entry name" value="TPR-like_helical_dom_sf"/>
</dbReference>
<sequence>MNTPPAADWLACFELGNQCYTLGDYSAALEHYLQALDLNQGSWEVRNNLAVLLKLLGERALAVQLLREALDLKPDYLDALNNLGNLYRDELRYDEARRCLDDALLLAPDNAEVLTNLGLLEKAQGRLAEALAIYRRAMASPERPAALTFNYAIALIQSGDWARGFGWYESRWALPRLAAQRQQIEAAVPAWRGEPLGGKTLLLWNEQGLGDTIQMVRLLPALRAGLPGCRLLLRVSPALLRLFACIDGVDGVVDASEPPPAADYHLSLMSLPLHFHLTPQTLPAWLPYLAADAALTKQWAARLGARDHRPRIGVVWQSGQAAVGADERDRQDRSLSETALRQLLSAMSADWIDLQYGADPLPVDLQAMMRSPGRIEDFADSAALLAQMDALVSVDTAAAHLGGAMGVPTIVLMSAQGGNLFPAEGETMPWYPSMRLLRQHAPRDWQSVLPALPAWIGGLAKKP</sequence>
<gene>
    <name evidence="2" type="ORF">DFP86_108189</name>
</gene>
<evidence type="ECO:0000256" key="1">
    <source>
        <dbReference type="PROSITE-ProRule" id="PRU00339"/>
    </source>
</evidence>
<dbReference type="SUPFAM" id="SSF48452">
    <property type="entry name" value="TPR-like"/>
    <property type="match status" value="1"/>
</dbReference>
<dbReference type="PANTHER" id="PTHR44998">
    <property type="match status" value="1"/>
</dbReference>
<evidence type="ECO:0000313" key="3">
    <source>
        <dbReference type="Proteomes" id="UP000295611"/>
    </source>
</evidence>
<feature type="repeat" description="TPR" evidence="1">
    <location>
        <begin position="9"/>
        <end position="42"/>
    </location>
</feature>
<accession>A0A4R7B3R8</accession>
<dbReference type="SUPFAM" id="SSF53756">
    <property type="entry name" value="UDP-Glycosyltransferase/glycogen phosphorylase"/>
    <property type="match status" value="1"/>
</dbReference>
<proteinExistence type="predicted"/>
<protein>
    <submittedName>
        <fullName evidence="2">TPR repeat protein</fullName>
    </submittedName>
</protein>
<dbReference type="InterPro" id="IPR019734">
    <property type="entry name" value="TPR_rpt"/>
</dbReference>
<dbReference type="Pfam" id="PF13414">
    <property type="entry name" value="TPR_11"/>
    <property type="match status" value="1"/>
</dbReference>
<dbReference type="EMBL" id="SNZP01000008">
    <property type="protein sequence ID" value="TDR78468.1"/>
    <property type="molecule type" value="Genomic_DNA"/>
</dbReference>
<dbReference type="PROSITE" id="PS50005">
    <property type="entry name" value="TPR"/>
    <property type="match status" value="2"/>
</dbReference>
<feature type="repeat" description="TPR" evidence="1">
    <location>
        <begin position="77"/>
        <end position="110"/>
    </location>
</feature>
<dbReference type="Pfam" id="PF13424">
    <property type="entry name" value="TPR_12"/>
    <property type="match status" value="1"/>
</dbReference>
<dbReference type="Gene3D" id="3.40.50.2000">
    <property type="entry name" value="Glycogen Phosphorylase B"/>
    <property type="match status" value="1"/>
</dbReference>
<dbReference type="PANTHER" id="PTHR44998:SF1">
    <property type="entry name" value="UDP-N-ACETYLGLUCOSAMINE--PEPTIDE N-ACETYLGLUCOSAMINYLTRANSFERASE 110 KDA SUBUNIT"/>
    <property type="match status" value="1"/>
</dbReference>
<reference evidence="2 3" key="1">
    <citation type="submission" date="2019-03" db="EMBL/GenBank/DDBJ databases">
        <title>Genomic Encyclopedia of Type Strains, Phase III (KMG-III): the genomes of soil and plant-associated and newly described type strains.</title>
        <authorList>
            <person name="Whitman W."/>
        </authorList>
    </citation>
    <scope>NUCLEOTIDE SEQUENCE [LARGE SCALE GENOMIC DNA]</scope>
    <source>
        <strain evidence="2 3">CECT 8976</strain>
    </source>
</reference>
<dbReference type="Gene3D" id="1.25.40.10">
    <property type="entry name" value="Tetratricopeptide repeat domain"/>
    <property type="match status" value="2"/>
</dbReference>